<accession>A0ABQ4G6A8</accession>
<gene>
    <name evidence="2" type="ORF">Mco01_55840</name>
</gene>
<feature type="region of interest" description="Disordered" evidence="1">
    <location>
        <begin position="38"/>
        <end position="57"/>
    </location>
</feature>
<comment type="caution">
    <text evidence="2">The sequence shown here is derived from an EMBL/GenBank/DDBJ whole genome shotgun (WGS) entry which is preliminary data.</text>
</comment>
<evidence type="ECO:0000256" key="1">
    <source>
        <dbReference type="SAM" id="MobiDB-lite"/>
    </source>
</evidence>
<name>A0ABQ4G6A8_9ACTN</name>
<proteinExistence type="predicted"/>
<dbReference type="Proteomes" id="UP000603904">
    <property type="component" value="Unassembled WGS sequence"/>
</dbReference>
<organism evidence="2 3">
    <name type="scientific">Microbispora corallina</name>
    <dbReference type="NCBI Taxonomy" id="83302"/>
    <lineage>
        <taxon>Bacteria</taxon>
        <taxon>Bacillati</taxon>
        <taxon>Actinomycetota</taxon>
        <taxon>Actinomycetes</taxon>
        <taxon>Streptosporangiales</taxon>
        <taxon>Streptosporangiaceae</taxon>
        <taxon>Microbispora</taxon>
    </lineage>
</organism>
<reference evidence="2 3" key="1">
    <citation type="submission" date="2021-01" db="EMBL/GenBank/DDBJ databases">
        <title>Whole genome shotgun sequence of Microbispora corallina NBRC 16416.</title>
        <authorList>
            <person name="Komaki H."/>
            <person name="Tamura T."/>
        </authorList>
    </citation>
    <scope>NUCLEOTIDE SEQUENCE [LARGE SCALE GENOMIC DNA]</scope>
    <source>
        <strain evidence="2 3">NBRC 16416</strain>
    </source>
</reference>
<evidence type="ECO:0000313" key="2">
    <source>
        <dbReference type="EMBL" id="GIH42584.1"/>
    </source>
</evidence>
<feature type="compositionally biased region" description="Basic residues" evidence="1">
    <location>
        <begin position="48"/>
        <end position="57"/>
    </location>
</feature>
<keyword evidence="3" id="KW-1185">Reference proteome</keyword>
<protein>
    <submittedName>
        <fullName evidence="2">Uncharacterized protein</fullName>
    </submittedName>
</protein>
<evidence type="ECO:0000313" key="3">
    <source>
        <dbReference type="Proteomes" id="UP000603904"/>
    </source>
</evidence>
<dbReference type="EMBL" id="BOOC01000031">
    <property type="protein sequence ID" value="GIH42584.1"/>
    <property type="molecule type" value="Genomic_DNA"/>
</dbReference>
<sequence>MVGPAFVAAVQAAAAGQLGDGPLHDPAVAAQALAGLDPAAGDRGIMPRPRRKARKWA</sequence>